<accession>A0ABU7JI82</accession>
<dbReference type="Proteomes" id="UP001339167">
    <property type="component" value="Unassembled WGS sequence"/>
</dbReference>
<reference evidence="2 3" key="1">
    <citation type="submission" date="2023-06" db="EMBL/GenBank/DDBJ databases">
        <title>Alkalimonas sp., MEB004 an alkaliphilic bacterium isolated from Lonar Lake, India.</title>
        <authorList>
            <person name="Joshi A."/>
            <person name="Thite S."/>
        </authorList>
    </citation>
    <scope>NUCLEOTIDE SEQUENCE [LARGE SCALE GENOMIC DNA]</scope>
    <source>
        <strain evidence="2 3">MEB004</strain>
    </source>
</reference>
<evidence type="ECO:0000313" key="3">
    <source>
        <dbReference type="Proteomes" id="UP001339167"/>
    </source>
</evidence>
<sequence>MNEVFMLPATELIESEALSLPVSERAELIVHLLDSLEPRPKIAPAQVEKAWVHEANRRYQSYQQGEEESYSADEVFADLRADDD</sequence>
<gene>
    <name evidence="2" type="ORF">QWF21_12835</name>
</gene>
<evidence type="ECO:0000256" key="1">
    <source>
        <dbReference type="SAM" id="MobiDB-lite"/>
    </source>
</evidence>
<organism evidence="2 3">
    <name type="scientific">Alkalimonas mucilaginosa</name>
    <dbReference type="NCBI Taxonomy" id="3057676"/>
    <lineage>
        <taxon>Bacteria</taxon>
        <taxon>Pseudomonadati</taxon>
        <taxon>Pseudomonadota</taxon>
        <taxon>Gammaproteobacteria</taxon>
        <taxon>Alkalimonas</taxon>
    </lineage>
</organism>
<comment type="caution">
    <text evidence="2">The sequence shown here is derived from an EMBL/GenBank/DDBJ whole genome shotgun (WGS) entry which is preliminary data.</text>
</comment>
<dbReference type="EMBL" id="JAUGZK010000010">
    <property type="protein sequence ID" value="MEE2025131.1"/>
    <property type="molecule type" value="Genomic_DNA"/>
</dbReference>
<protein>
    <submittedName>
        <fullName evidence="2">Addiction module protein</fullName>
    </submittedName>
</protein>
<name>A0ABU7JI82_9GAMM</name>
<dbReference type="RefSeq" id="WP_330088453.1">
    <property type="nucleotide sequence ID" value="NZ_JAUGZK010000010.1"/>
</dbReference>
<dbReference type="Pfam" id="PF09720">
    <property type="entry name" value="Unstab_antitox"/>
    <property type="match status" value="1"/>
</dbReference>
<feature type="region of interest" description="Disordered" evidence="1">
    <location>
        <begin position="62"/>
        <end position="84"/>
    </location>
</feature>
<evidence type="ECO:0000313" key="2">
    <source>
        <dbReference type="EMBL" id="MEE2025131.1"/>
    </source>
</evidence>
<dbReference type="InterPro" id="IPR013406">
    <property type="entry name" value="CHP02574_addiction_mod"/>
</dbReference>
<dbReference type="NCBIfam" id="TIGR02574">
    <property type="entry name" value="stabl_TIGR02574"/>
    <property type="match status" value="1"/>
</dbReference>
<proteinExistence type="predicted"/>
<keyword evidence="3" id="KW-1185">Reference proteome</keyword>